<name>A0ABT2UXA0_9BACL</name>
<evidence type="ECO:0000313" key="8">
    <source>
        <dbReference type="Proteomes" id="UP001652445"/>
    </source>
</evidence>
<dbReference type="RefSeq" id="WP_262689052.1">
    <property type="nucleotide sequence ID" value="NZ_JAOQIO010000125.1"/>
</dbReference>
<accession>A0ABT2UXA0</accession>
<protein>
    <submittedName>
        <fullName evidence="7">Extracellular solute-binding protein</fullName>
    </submittedName>
</protein>
<dbReference type="PANTHER" id="PTHR43649">
    <property type="entry name" value="ARABINOSE-BINDING PROTEIN-RELATED"/>
    <property type="match status" value="1"/>
</dbReference>
<evidence type="ECO:0000313" key="7">
    <source>
        <dbReference type="EMBL" id="MCU6798309.1"/>
    </source>
</evidence>
<evidence type="ECO:0000256" key="6">
    <source>
        <dbReference type="SAM" id="SignalP"/>
    </source>
</evidence>
<evidence type="ECO:0000256" key="5">
    <source>
        <dbReference type="ARBA" id="ARBA00023288"/>
    </source>
</evidence>
<reference evidence="7 8" key="1">
    <citation type="submission" date="2022-09" db="EMBL/GenBank/DDBJ databases">
        <authorList>
            <person name="Han X.L."/>
            <person name="Wang Q."/>
            <person name="Lu T."/>
        </authorList>
    </citation>
    <scope>NUCLEOTIDE SEQUENCE [LARGE SCALE GENOMIC DNA]</scope>
    <source>
        <strain evidence="7 8">WQ 127069</strain>
    </source>
</reference>
<dbReference type="Proteomes" id="UP001652445">
    <property type="component" value="Unassembled WGS sequence"/>
</dbReference>
<comment type="caution">
    <text evidence="7">The sequence shown here is derived from an EMBL/GenBank/DDBJ whole genome shotgun (WGS) entry which is preliminary data.</text>
</comment>
<evidence type="ECO:0000256" key="2">
    <source>
        <dbReference type="ARBA" id="ARBA00022729"/>
    </source>
</evidence>
<dbReference type="InterPro" id="IPR050490">
    <property type="entry name" value="Bact_solute-bd_prot1"/>
</dbReference>
<dbReference type="PANTHER" id="PTHR43649:SF33">
    <property type="entry name" value="POLYGALACTURONAN_RHAMNOGALACTURONAN-BINDING PROTEIN YTCQ"/>
    <property type="match status" value="1"/>
</dbReference>
<proteinExistence type="predicted"/>
<evidence type="ECO:0000256" key="3">
    <source>
        <dbReference type="ARBA" id="ARBA00023136"/>
    </source>
</evidence>
<dbReference type="InterPro" id="IPR006059">
    <property type="entry name" value="SBP"/>
</dbReference>
<evidence type="ECO:0000256" key="1">
    <source>
        <dbReference type="ARBA" id="ARBA00022475"/>
    </source>
</evidence>
<organism evidence="7 8">
    <name type="scientific">Paenibacillus baimaensis</name>
    <dbReference type="NCBI Taxonomy" id="2982185"/>
    <lineage>
        <taxon>Bacteria</taxon>
        <taxon>Bacillati</taxon>
        <taxon>Bacillota</taxon>
        <taxon>Bacilli</taxon>
        <taxon>Bacillales</taxon>
        <taxon>Paenibacillaceae</taxon>
        <taxon>Paenibacillus</taxon>
    </lineage>
</organism>
<dbReference type="Gene3D" id="3.40.190.10">
    <property type="entry name" value="Periplasmic binding protein-like II"/>
    <property type="match status" value="2"/>
</dbReference>
<feature type="signal peptide" evidence="6">
    <location>
        <begin position="1"/>
        <end position="24"/>
    </location>
</feature>
<gene>
    <name evidence="7" type="ORF">OB236_39890</name>
</gene>
<dbReference type="Pfam" id="PF01547">
    <property type="entry name" value="SBP_bac_1"/>
    <property type="match status" value="1"/>
</dbReference>
<feature type="chain" id="PRO_5046270852" evidence="6">
    <location>
        <begin position="25"/>
        <end position="514"/>
    </location>
</feature>
<keyword evidence="2 6" id="KW-0732">Signal</keyword>
<keyword evidence="4" id="KW-0564">Palmitate</keyword>
<keyword evidence="1" id="KW-1003">Cell membrane</keyword>
<sequence length="514" mass="57775">MKNKKQFLAIIAALLLTAGCTAVKAPDAAPANPTTTKPVDVTLTRMGEDKAAVELTPPNHFFEELEKRTGIKTKFLGGAGMNTQEFNLVLASNDLPDVWMNNWLNFPGGPKRAIDQGYILRLNDIIDKYAPNFKKVLQENPQIAKDIRTDEGDYYAFPFIRSEFDKTYVGPIIRKDWLDELGLPVPETIDEWYTVLKAFKEKKNAAAPLTFLASRFFSTGAFSGAYGVMNGFYLENEKIVFGNMQPKYKDFMILLRKWYVEGLLDKDFASIDSNTVDRKMMTGGSGVTIQLGSRTDQYHNATRESLPQANYIGITYPSLQKGVKSKFGHLENAYPGGNSGAISAKSKNVESAAKWLDYFYSKEGSTLVTYGTEGVSYTMENGKVKYTDLILKNPDKLTVDQARQVYGKNTNFPQLQRDTESSRGEKWIAAIAKWRDTDAEKYAIPPITHTTEESNEIAQIMADINAYVLETEIKYILGTISIDTFDDNVNTLKKMGIEKAIKLKQAAYDRYKKR</sequence>
<dbReference type="PROSITE" id="PS51257">
    <property type="entry name" value="PROKAR_LIPOPROTEIN"/>
    <property type="match status" value="1"/>
</dbReference>
<dbReference type="EMBL" id="JAOQIO010000125">
    <property type="protein sequence ID" value="MCU6798309.1"/>
    <property type="molecule type" value="Genomic_DNA"/>
</dbReference>
<keyword evidence="5" id="KW-0449">Lipoprotein</keyword>
<dbReference type="SUPFAM" id="SSF53850">
    <property type="entry name" value="Periplasmic binding protein-like II"/>
    <property type="match status" value="1"/>
</dbReference>
<evidence type="ECO:0000256" key="4">
    <source>
        <dbReference type="ARBA" id="ARBA00023139"/>
    </source>
</evidence>
<keyword evidence="3" id="KW-0472">Membrane</keyword>
<keyword evidence="8" id="KW-1185">Reference proteome</keyword>